<evidence type="ECO:0000256" key="1">
    <source>
        <dbReference type="SAM" id="Phobius"/>
    </source>
</evidence>
<dbReference type="Pfam" id="PF22765">
    <property type="entry name" value="DUF7010"/>
    <property type="match status" value="1"/>
</dbReference>
<organism evidence="2 3">
    <name type="scientific">Neptunicella marina</name>
    <dbReference type="NCBI Taxonomy" id="2125989"/>
    <lineage>
        <taxon>Bacteria</taxon>
        <taxon>Pseudomonadati</taxon>
        <taxon>Pseudomonadota</taxon>
        <taxon>Gammaproteobacteria</taxon>
        <taxon>Alteromonadales</taxon>
        <taxon>Alteromonadaceae</taxon>
        <taxon>Neptunicella</taxon>
    </lineage>
</organism>
<sequence>MELTLDEYRRDLKKRRFMALPTAGAIVWLVVALSSVFATDVVTSLIMVTGTCTLVYFASAIAHFTGERFITLHSPTNPFEQLLVYCFTGSLCAYALIIPLYMQDISTLPLTVGVLASLIWLPYSWIIEHWVGVVHVATRMLLLPLAWYFFPEYRFTLIPMLIFALYVFTAMVLEHRWRYLEYFA</sequence>
<feature type="transmembrane region" description="Helical" evidence="1">
    <location>
        <begin position="17"/>
        <end position="38"/>
    </location>
</feature>
<keyword evidence="3" id="KW-1185">Reference proteome</keyword>
<comment type="caution">
    <text evidence="2">The sequence shown here is derived from an EMBL/GenBank/DDBJ whole genome shotgun (WGS) entry which is preliminary data.</text>
</comment>
<feature type="transmembrane region" description="Helical" evidence="1">
    <location>
        <begin position="107"/>
        <end position="123"/>
    </location>
</feature>
<dbReference type="RefSeq" id="WP_186505210.1">
    <property type="nucleotide sequence ID" value="NZ_JACNEP010000002.1"/>
</dbReference>
<keyword evidence="1" id="KW-0812">Transmembrane</keyword>
<keyword evidence="1" id="KW-1133">Transmembrane helix</keyword>
<accession>A0A8J6IS17</accession>
<dbReference type="InterPro" id="IPR053824">
    <property type="entry name" value="DUF7010"/>
</dbReference>
<feature type="transmembrane region" description="Helical" evidence="1">
    <location>
        <begin position="82"/>
        <end position="101"/>
    </location>
</feature>
<gene>
    <name evidence="2" type="ORF">H8B19_02505</name>
</gene>
<evidence type="ECO:0000313" key="3">
    <source>
        <dbReference type="Proteomes" id="UP000601768"/>
    </source>
</evidence>
<feature type="transmembrane region" description="Helical" evidence="1">
    <location>
        <begin position="44"/>
        <end position="62"/>
    </location>
</feature>
<proteinExistence type="predicted"/>
<evidence type="ECO:0000313" key="2">
    <source>
        <dbReference type="EMBL" id="MBC3764730.1"/>
    </source>
</evidence>
<reference evidence="2" key="2">
    <citation type="submission" date="2020-08" db="EMBL/GenBank/DDBJ databases">
        <authorList>
            <person name="Lai Q."/>
        </authorList>
    </citation>
    <scope>NUCLEOTIDE SEQUENCE</scope>
    <source>
        <strain evidence="2">S27-2</strain>
    </source>
</reference>
<dbReference type="AlphaFoldDB" id="A0A8J6IS17"/>
<name>A0A8J6IS17_9ALTE</name>
<feature type="transmembrane region" description="Helical" evidence="1">
    <location>
        <begin position="156"/>
        <end position="173"/>
    </location>
</feature>
<dbReference type="Proteomes" id="UP000601768">
    <property type="component" value="Unassembled WGS sequence"/>
</dbReference>
<reference evidence="2" key="1">
    <citation type="journal article" date="2018" name="Int. J. Syst. Evol. Microbiol.">
        <title>Neptunicella marina gen. nov., sp. nov., isolated from surface seawater.</title>
        <authorList>
            <person name="Liu X."/>
            <person name="Lai Q."/>
            <person name="Du Y."/>
            <person name="Zhang X."/>
            <person name="Liu Z."/>
            <person name="Sun F."/>
            <person name="Shao Z."/>
        </authorList>
    </citation>
    <scope>NUCLEOTIDE SEQUENCE</scope>
    <source>
        <strain evidence="2">S27-2</strain>
    </source>
</reference>
<dbReference type="EMBL" id="JACNEP010000002">
    <property type="protein sequence ID" value="MBC3764730.1"/>
    <property type="molecule type" value="Genomic_DNA"/>
</dbReference>
<keyword evidence="1" id="KW-0472">Membrane</keyword>
<protein>
    <submittedName>
        <fullName evidence="2">Uncharacterized protein</fullName>
    </submittedName>
</protein>